<comment type="caution">
    <text evidence="1">The sequence shown here is derived from an EMBL/GenBank/DDBJ whole genome shotgun (WGS) entry which is preliminary data.</text>
</comment>
<dbReference type="EMBL" id="CM037154">
    <property type="protein sequence ID" value="KAH7859672.1"/>
    <property type="molecule type" value="Genomic_DNA"/>
</dbReference>
<reference evidence="1 2" key="1">
    <citation type="journal article" date="2021" name="Hortic Res">
        <title>High-quality reference genome and annotation aids understanding of berry development for evergreen blueberry (Vaccinium darrowii).</title>
        <authorList>
            <person name="Yu J."/>
            <person name="Hulse-Kemp A.M."/>
            <person name="Babiker E."/>
            <person name="Staton M."/>
        </authorList>
    </citation>
    <scope>NUCLEOTIDE SEQUENCE [LARGE SCALE GENOMIC DNA]</scope>
    <source>
        <strain evidence="2">cv. NJ 8807/NJ 8810</strain>
        <tissue evidence="1">Young leaf</tissue>
    </source>
</reference>
<name>A0ACB7Z2F1_9ERIC</name>
<evidence type="ECO:0000313" key="1">
    <source>
        <dbReference type="EMBL" id="KAH7859672.1"/>
    </source>
</evidence>
<dbReference type="Proteomes" id="UP000828048">
    <property type="component" value="Chromosome 4"/>
</dbReference>
<evidence type="ECO:0000313" key="2">
    <source>
        <dbReference type="Proteomes" id="UP000828048"/>
    </source>
</evidence>
<keyword evidence="2" id="KW-1185">Reference proteome</keyword>
<proteinExistence type="predicted"/>
<accession>A0ACB7Z2F1</accession>
<sequence>MSRDDAFCKESDVISTSLKVHDSDDTNVACSVLLGNIRLPDHFIFVGRTLSTDNPSTTEHPSKDSCRRGKWLLQSTKIRQARENNLAIVKPPVRKVLKRKRSTPSPTPSTNSFTSENSVQLLKAMSSSAIPPPEDWETYFSDDDEDLLDLEFLELGLEDEFRKMPQRTSEQSGQAYVNFLLDGHPQTIIDILRVDAFTFRALVSELVARGLQWDHKRLCVEESLAIFLYICGHSQRHRMATDRFQRSTSTISAHFKLMHRAICNLAPHIIRPPDLNVTPPEILHDHRYFPWFQDCVGAIDGTHIEAWVPRNRQVASRGRKPTITQNVMAVCSFDMKFTYVYPGWKGSAHDGHVFRAAVSNQANGFPGKDEFFNGFTDPFNWAGGNDNQGNVGNVIGVEPINMSAQNIELMGERRHQMALAMWESYDE</sequence>
<gene>
    <name evidence="1" type="ORF">Vadar_004093</name>
</gene>
<organism evidence="1 2">
    <name type="scientific">Vaccinium darrowii</name>
    <dbReference type="NCBI Taxonomy" id="229202"/>
    <lineage>
        <taxon>Eukaryota</taxon>
        <taxon>Viridiplantae</taxon>
        <taxon>Streptophyta</taxon>
        <taxon>Embryophyta</taxon>
        <taxon>Tracheophyta</taxon>
        <taxon>Spermatophyta</taxon>
        <taxon>Magnoliopsida</taxon>
        <taxon>eudicotyledons</taxon>
        <taxon>Gunneridae</taxon>
        <taxon>Pentapetalae</taxon>
        <taxon>asterids</taxon>
        <taxon>Ericales</taxon>
        <taxon>Ericaceae</taxon>
        <taxon>Vaccinioideae</taxon>
        <taxon>Vaccinieae</taxon>
        <taxon>Vaccinium</taxon>
    </lineage>
</organism>
<protein>
    <submittedName>
        <fullName evidence="1">Uncharacterized protein</fullName>
    </submittedName>
</protein>